<evidence type="ECO:0000313" key="2">
    <source>
        <dbReference type="Proteomes" id="UP000023152"/>
    </source>
</evidence>
<evidence type="ECO:0000313" key="1">
    <source>
        <dbReference type="EMBL" id="ETO35051.1"/>
    </source>
</evidence>
<sequence length="151" mass="17732">MALEPVLRMDQYAVYCIHFCSHSVFIQIAINTKTTTFFNNYFENRHEMDGVPKAISMLGNGKWSEYSIVFDYEHRRIVLLESKELKVKTLQVGNRKNLSLELNVDIKYYNDFSDVNTNQTKWACLILNHTWHFRMSDTIARDCFANCCSVN</sequence>
<gene>
    <name evidence="1" type="ORF">RFI_02025</name>
</gene>
<dbReference type="AlphaFoldDB" id="X6PA45"/>
<dbReference type="EMBL" id="ASPP01002001">
    <property type="protein sequence ID" value="ETO35051.1"/>
    <property type="molecule type" value="Genomic_DNA"/>
</dbReference>
<accession>X6PA45</accession>
<dbReference type="Proteomes" id="UP000023152">
    <property type="component" value="Unassembled WGS sequence"/>
</dbReference>
<reference evidence="1 2" key="1">
    <citation type="journal article" date="2013" name="Curr. Biol.">
        <title>The Genome of the Foraminiferan Reticulomyxa filosa.</title>
        <authorList>
            <person name="Glockner G."/>
            <person name="Hulsmann N."/>
            <person name="Schleicher M."/>
            <person name="Noegel A.A."/>
            <person name="Eichinger L."/>
            <person name="Gallinger C."/>
            <person name="Pawlowski J."/>
            <person name="Sierra R."/>
            <person name="Euteneuer U."/>
            <person name="Pillet L."/>
            <person name="Moustafa A."/>
            <person name="Platzer M."/>
            <person name="Groth M."/>
            <person name="Szafranski K."/>
            <person name="Schliwa M."/>
        </authorList>
    </citation>
    <scope>NUCLEOTIDE SEQUENCE [LARGE SCALE GENOMIC DNA]</scope>
</reference>
<organism evidence="1 2">
    <name type="scientific">Reticulomyxa filosa</name>
    <dbReference type="NCBI Taxonomy" id="46433"/>
    <lineage>
        <taxon>Eukaryota</taxon>
        <taxon>Sar</taxon>
        <taxon>Rhizaria</taxon>
        <taxon>Retaria</taxon>
        <taxon>Foraminifera</taxon>
        <taxon>Monothalamids</taxon>
        <taxon>Reticulomyxidae</taxon>
        <taxon>Reticulomyxa</taxon>
    </lineage>
</organism>
<keyword evidence="2" id="KW-1185">Reference proteome</keyword>
<proteinExistence type="predicted"/>
<protein>
    <submittedName>
        <fullName evidence="1">Uncharacterized protein</fullName>
    </submittedName>
</protein>
<comment type="caution">
    <text evidence="1">The sequence shown here is derived from an EMBL/GenBank/DDBJ whole genome shotgun (WGS) entry which is preliminary data.</text>
</comment>
<name>X6PA45_RETFI</name>